<keyword evidence="6" id="KW-0479">Metal-binding</keyword>
<evidence type="ECO:0000313" key="13">
    <source>
        <dbReference type="Proteomes" id="UP000308197"/>
    </source>
</evidence>
<gene>
    <name evidence="12" type="ORF">K466DRAFT_506694</name>
</gene>
<protein>
    <recommendedName>
        <fullName evidence="14">Cytochrome P450</fullName>
    </recommendedName>
</protein>
<keyword evidence="8" id="KW-0560">Oxidoreductase</keyword>
<dbReference type="PANTHER" id="PTHR46300:SF2">
    <property type="entry name" value="CYTOCHROME P450 MONOOXYGENASE ALNH-RELATED"/>
    <property type="match status" value="1"/>
</dbReference>
<evidence type="ECO:0000256" key="5">
    <source>
        <dbReference type="ARBA" id="ARBA00022692"/>
    </source>
</evidence>
<keyword evidence="4" id="KW-0349">Heme</keyword>
<organism evidence="12 13">
    <name type="scientific">Polyporus arcularius HHB13444</name>
    <dbReference type="NCBI Taxonomy" id="1314778"/>
    <lineage>
        <taxon>Eukaryota</taxon>
        <taxon>Fungi</taxon>
        <taxon>Dikarya</taxon>
        <taxon>Basidiomycota</taxon>
        <taxon>Agaricomycotina</taxon>
        <taxon>Agaricomycetes</taxon>
        <taxon>Polyporales</taxon>
        <taxon>Polyporaceae</taxon>
        <taxon>Polyporus</taxon>
    </lineage>
</organism>
<dbReference type="InParanoid" id="A0A5C3NMT0"/>
<evidence type="ECO:0000256" key="4">
    <source>
        <dbReference type="ARBA" id="ARBA00022617"/>
    </source>
</evidence>
<dbReference type="GO" id="GO:0005506">
    <property type="term" value="F:iron ion binding"/>
    <property type="evidence" value="ECO:0007669"/>
    <property type="project" value="InterPro"/>
</dbReference>
<name>A0A5C3NMT0_9APHY</name>
<reference evidence="12 13" key="1">
    <citation type="journal article" date="2019" name="Nat. Ecol. Evol.">
        <title>Megaphylogeny resolves global patterns of mushroom evolution.</title>
        <authorList>
            <person name="Varga T."/>
            <person name="Krizsan K."/>
            <person name="Foldi C."/>
            <person name="Dima B."/>
            <person name="Sanchez-Garcia M."/>
            <person name="Sanchez-Ramirez S."/>
            <person name="Szollosi G.J."/>
            <person name="Szarkandi J.G."/>
            <person name="Papp V."/>
            <person name="Albert L."/>
            <person name="Andreopoulos W."/>
            <person name="Angelini C."/>
            <person name="Antonin V."/>
            <person name="Barry K.W."/>
            <person name="Bougher N.L."/>
            <person name="Buchanan P."/>
            <person name="Buyck B."/>
            <person name="Bense V."/>
            <person name="Catcheside P."/>
            <person name="Chovatia M."/>
            <person name="Cooper J."/>
            <person name="Damon W."/>
            <person name="Desjardin D."/>
            <person name="Finy P."/>
            <person name="Geml J."/>
            <person name="Haridas S."/>
            <person name="Hughes K."/>
            <person name="Justo A."/>
            <person name="Karasinski D."/>
            <person name="Kautmanova I."/>
            <person name="Kiss B."/>
            <person name="Kocsube S."/>
            <person name="Kotiranta H."/>
            <person name="LaButti K.M."/>
            <person name="Lechner B.E."/>
            <person name="Liimatainen K."/>
            <person name="Lipzen A."/>
            <person name="Lukacs Z."/>
            <person name="Mihaltcheva S."/>
            <person name="Morgado L.N."/>
            <person name="Niskanen T."/>
            <person name="Noordeloos M.E."/>
            <person name="Ohm R.A."/>
            <person name="Ortiz-Santana B."/>
            <person name="Ovrebo C."/>
            <person name="Racz N."/>
            <person name="Riley R."/>
            <person name="Savchenko A."/>
            <person name="Shiryaev A."/>
            <person name="Soop K."/>
            <person name="Spirin V."/>
            <person name="Szebenyi C."/>
            <person name="Tomsovsky M."/>
            <person name="Tulloss R.E."/>
            <person name="Uehling J."/>
            <person name="Grigoriev I.V."/>
            <person name="Vagvolgyi C."/>
            <person name="Papp T."/>
            <person name="Martin F.M."/>
            <person name="Miettinen O."/>
            <person name="Hibbett D.S."/>
            <person name="Nagy L.G."/>
        </authorList>
    </citation>
    <scope>NUCLEOTIDE SEQUENCE [LARGE SCALE GENOMIC DNA]</scope>
    <source>
        <strain evidence="12 13">HHB13444</strain>
    </source>
</reference>
<keyword evidence="10" id="KW-0503">Monooxygenase</keyword>
<evidence type="ECO:0000256" key="10">
    <source>
        <dbReference type="ARBA" id="ARBA00023033"/>
    </source>
</evidence>
<keyword evidence="7" id="KW-1133">Transmembrane helix</keyword>
<evidence type="ECO:0000256" key="7">
    <source>
        <dbReference type="ARBA" id="ARBA00022989"/>
    </source>
</evidence>
<evidence type="ECO:0008006" key="14">
    <source>
        <dbReference type="Google" id="ProtNLM"/>
    </source>
</evidence>
<keyword evidence="13" id="KW-1185">Reference proteome</keyword>
<accession>A0A5C3NMT0</accession>
<keyword evidence="11" id="KW-0472">Membrane</keyword>
<comment type="similarity">
    <text evidence="3">Belongs to the cytochrome P450 family.</text>
</comment>
<sequence length="117" mass="13503">MLVSCETAAGDVVHLSMFGEHIVVLGSQQAIFDILEKQSAATSERRQHPLIELSGQGFNFAFFPYNHWWRRHRRVFSQHIPSTRPIPDEQLSIQYQCASLFLRKMLTDPGGLRDHIR</sequence>
<evidence type="ECO:0000256" key="2">
    <source>
        <dbReference type="ARBA" id="ARBA00004370"/>
    </source>
</evidence>
<evidence type="ECO:0000256" key="3">
    <source>
        <dbReference type="ARBA" id="ARBA00010617"/>
    </source>
</evidence>
<evidence type="ECO:0000256" key="11">
    <source>
        <dbReference type="ARBA" id="ARBA00023136"/>
    </source>
</evidence>
<proteinExistence type="inferred from homology"/>
<evidence type="ECO:0000256" key="1">
    <source>
        <dbReference type="ARBA" id="ARBA00001971"/>
    </source>
</evidence>
<dbReference type="PANTHER" id="PTHR46300">
    <property type="entry name" value="P450, PUTATIVE (EUROFUNG)-RELATED-RELATED"/>
    <property type="match status" value="1"/>
</dbReference>
<dbReference type="SUPFAM" id="SSF48264">
    <property type="entry name" value="Cytochrome P450"/>
    <property type="match status" value="1"/>
</dbReference>
<dbReference type="Gene3D" id="1.10.630.10">
    <property type="entry name" value="Cytochrome P450"/>
    <property type="match status" value="1"/>
</dbReference>
<dbReference type="InterPro" id="IPR036396">
    <property type="entry name" value="Cyt_P450_sf"/>
</dbReference>
<dbReference type="GO" id="GO:0016020">
    <property type="term" value="C:membrane"/>
    <property type="evidence" value="ECO:0007669"/>
    <property type="project" value="UniProtKB-SubCell"/>
</dbReference>
<dbReference type="Proteomes" id="UP000308197">
    <property type="component" value="Unassembled WGS sequence"/>
</dbReference>
<keyword evidence="9" id="KW-0408">Iron</keyword>
<dbReference type="GO" id="GO:0016705">
    <property type="term" value="F:oxidoreductase activity, acting on paired donors, with incorporation or reduction of molecular oxygen"/>
    <property type="evidence" value="ECO:0007669"/>
    <property type="project" value="InterPro"/>
</dbReference>
<dbReference type="AlphaFoldDB" id="A0A5C3NMT0"/>
<keyword evidence="5" id="KW-0812">Transmembrane</keyword>
<dbReference type="EMBL" id="ML212316">
    <property type="protein sequence ID" value="TFK78806.1"/>
    <property type="molecule type" value="Genomic_DNA"/>
</dbReference>
<comment type="subcellular location">
    <subcellularLocation>
        <location evidence="2">Membrane</location>
    </subcellularLocation>
</comment>
<dbReference type="GO" id="GO:0004497">
    <property type="term" value="F:monooxygenase activity"/>
    <property type="evidence" value="ECO:0007669"/>
    <property type="project" value="UniProtKB-KW"/>
</dbReference>
<dbReference type="GO" id="GO:0020037">
    <property type="term" value="F:heme binding"/>
    <property type="evidence" value="ECO:0007669"/>
    <property type="project" value="InterPro"/>
</dbReference>
<evidence type="ECO:0000256" key="8">
    <source>
        <dbReference type="ARBA" id="ARBA00023002"/>
    </source>
</evidence>
<dbReference type="STRING" id="1314778.A0A5C3NMT0"/>
<dbReference type="InterPro" id="IPR050364">
    <property type="entry name" value="Cytochrome_P450_fung"/>
</dbReference>
<evidence type="ECO:0000256" key="9">
    <source>
        <dbReference type="ARBA" id="ARBA00023004"/>
    </source>
</evidence>
<evidence type="ECO:0000313" key="12">
    <source>
        <dbReference type="EMBL" id="TFK78806.1"/>
    </source>
</evidence>
<comment type="cofactor">
    <cofactor evidence="1">
        <name>heme</name>
        <dbReference type="ChEBI" id="CHEBI:30413"/>
    </cofactor>
</comment>
<evidence type="ECO:0000256" key="6">
    <source>
        <dbReference type="ARBA" id="ARBA00022723"/>
    </source>
</evidence>